<keyword evidence="6 10" id="KW-0378">Hydrolase</keyword>
<proteinExistence type="inferred from homology"/>
<reference evidence="12 13" key="1">
    <citation type="journal article" date="2018" name="Sci. Rep.">
        <title>Comparative genomics provides insights into the lifestyle and reveals functional heterogeneity of dark septate endophytic fungi.</title>
        <authorList>
            <person name="Knapp D.G."/>
            <person name="Nemeth J.B."/>
            <person name="Barry K."/>
            <person name="Hainaut M."/>
            <person name="Henrissat B."/>
            <person name="Johnson J."/>
            <person name="Kuo A."/>
            <person name="Lim J.H.P."/>
            <person name="Lipzen A."/>
            <person name="Nolan M."/>
            <person name="Ohm R.A."/>
            <person name="Tamas L."/>
            <person name="Grigoriev I.V."/>
            <person name="Spatafora J.W."/>
            <person name="Nagy L.G."/>
            <person name="Kovacs G.M."/>
        </authorList>
    </citation>
    <scope>NUCLEOTIDE SEQUENCE [LARGE SCALE GENOMIC DNA]</scope>
    <source>
        <strain evidence="12 13">DSE2036</strain>
    </source>
</reference>
<feature type="region of interest" description="Disordered" evidence="11">
    <location>
        <begin position="464"/>
        <end position="484"/>
    </location>
</feature>
<dbReference type="STRING" id="97972.A0A2V1DXM9"/>
<comment type="similarity">
    <text evidence="1 10">Belongs to the tannase family.</text>
</comment>
<dbReference type="EMBL" id="KZ805340">
    <property type="protein sequence ID" value="PVI02662.1"/>
    <property type="molecule type" value="Genomic_DNA"/>
</dbReference>
<dbReference type="Proteomes" id="UP000244855">
    <property type="component" value="Unassembled WGS sequence"/>
</dbReference>
<dbReference type="Gene3D" id="3.40.50.1820">
    <property type="entry name" value="alpha/beta hydrolase"/>
    <property type="match status" value="1"/>
</dbReference>
<dbReference type="InterPro" id="IPR029058">
    <property type="entry name" value="AB_hydrolase_fold"/>
</dbReference>
<dbReference type="PANTHER" id="PTHR33938:SF15">
    <property type="entry name" value="FERULOYL ESTERASE B-RELATED"/>
    <property type="match status" value="1"/>
</dbReference>
<organism evidence="12 13">
    <name type="scientific">Periconia macrospinosa</name>
    <dbReference type="NCBI Taxonomy" id="97972"/>
    <lineage>
        <taxon>Eukaryota</taxon>
        <taxon>Fungi</taxon>
        <taxon>Dikarya</taxon>
        <taxon>Ascomycota</taxon>
        <taxon>Pezizomycotina</taxon>
        <taxon>Dothideomycetes</taxon>
        <taxon>Pleosporomycetidae</taxon>
        <taxon>Pleosporales</taxon>
        <taxon>Massarineae</taxon>
        <taxon>Periconiaceae</taxon>
        <taxon>Periconia</taxon>
    </lineage>
</organism>
<dbReference type="GO" id="GO:0046872">
    <property type="term" value="F:metal ion binding"/>
    <property type="evidence" value="ECO:0007669"/>
    <property type="project" value="UniProtKB-KW"/>
</dbReference>
<dbReference type="InterPro" id="IPR011118">
    <property type="entry name" value="Tannase/feruloyl_esterase"/>
</dbReference>
<evidence type="ECO:0000256" key="8">
    <source>
        <dbReference type="ARBA" id="ARBA00023157"/>
    </source>
</evidence>
<keyword evidence="4" id="KW-0479">Metal-binding</keyword>
<evidence type="ECO:0000256" key="4">
    <source>
        <dbReference type="ARBA" id="ARBA00022723"/>
    </source>
</evidence>
<keyword evidence="3" id="KW-0858">Xylan degradation</keyword>
<evidence type="ECO:0000256" key="1">
    <source>
        <dbReference type="ARBA" id="ARBA00006249"/>
    </source>
</evidence>
<evidence type="ECO:0000313" key="13">
    <source>
        <dbReference type="Proteomes" id="UP000244855"/>
    </source>
</evidence>
<evidence type="ECO:0000256" key="9">
    <source>
        <dbReference type="ARBA" id="ARBA00034075"/>
    </source>
</evidence>
<accession>A0A2V1DXM9</accession>
<evidence type="ECO:0000313" key="12">
    <source>
        <dbReference type="EMBL" id="PVI02662.1"/>
    </source>
</evidence>
<keyword evidence="8" id="KW-1015">Disulfide bond</keyword>
<dbReference type="AlphaFoldDB" id="A0A2V1DXM9"/>
<dbReference type="GO" id="GO:0030600">
    <property type="term" value="F:feruloyl esterase activity"/>
    <property type="evidence" value="ECO:0007669"/>
    <property type="project" value="UniProtKB-EC"/>
</dbReference>
<keyword evidence="13" id="KW-1185">Reference proteome</keyword>
<dbReference type="GO" id="GO:0045493">
    <property type="term" value="P:xylan catabolic process"/>
    <property type="evidence" value="ECO:0007669"/>
    <property type="project" value="UniProtKB-KW"/>
</dbReference>
<comment type="catalytic activity">
    <reaction evidence="9">
        <text>feruloyl-polysaccharide + H2O = ferulate + polysaccharide.</text>
        <dbReference type="EC" id="3.1.1.73"/>
    </reaction>
</comment>
<dbReference type="SUPFAM" id="SSF53474">
    <property type="entry name" value="alpha/beta-Hydrolases"/>
    <property type="match status" value="1"/>
</dbReference>
<evidence type="ECO:0000256" key="10">
    <source>
        <dbReference type="RuleBase" id="RU361238"/>
    </source>
</evidence>
<evidence type="ECO:0000256" key="5">
    <source>
        <dbReference type="ARBA" id="ARBA00022729"/>
    </source>
</evidence>
<evidence type="ECO:0000256" key="2">
    <source>
        <dbReference type="ARBA" id="ARBA00022487"/>
    </source>
</evidence>
<protein>
    <recommendedName>
        <fullName evidence="10">Carboxylic ester hydrolase</fullName>
        <ecNumber evidence="10">3.1.1.-</ecNumber>
    </recommendedName>
</protein>
<evidence type="ECO:0000256" key="3">
    <source>
        <dbReference type="ARBA" id="ARBA00022651"/>
    </source>
</evidence>
<keyword evidence="3" id="KW-0119">Carbohydrate metabolism</keyword>
<keyword evidence="7" id="KW-0106">Calcium</keyword>
<dbReference type="OrthoDB" id="3039123at2759"/>
<gene>
    <name evidence="12" type="ORF">DM02DRAFT_701165</name>
</gene>
<sequence length="508" mass="54661">MVEANVGRSAFSAAGRGRLTCGAAALHVDLIQSVNPGLAGGLTIGLTGQANQFPFCRVNAQVAYGNNDTLKFEVWLPDAGSYNKRFMAVGNSGMAGAIDTWNLMLQLNSGFAVAGGDSGHSASLNNNGSGAPGVYLPYLHDTNQVNAWIHDSIAISTPHAKALVAEYYATTPRHSYYYGCSTGGAQAFALAQYHPQLFDGIVAGCPGNWYSHLALSFLWNAQKTLVGLFKNDSHLDQPTLDFITSAVLDHCDSLDGVADRILENPLDCTFDIASLACPPSSFSNPANATTCLTPAQLAAAKAIYEGPGAAVYPGFSLGSETQWALQEGQLSNAFTVPILQNLVYDDLTYDATRFQWDKDIPDVDENAGKWIDAISSNLSEFRTNGGKMIVFQGWADPYNAAVWPIQHLHQIQSAIGGKQRDVSDFFNVFMIPGGGHCGAASSYPHVPATYHTIPELITWVEQGRKPESIKSTGPPDKSNRSRKLCPWPQTARWDKIGDVESSESWVCV</sequence>
<evidence type="ECO:0000256" key="7">
    <source>
        <dbReference type="ARBA" id="ARBA00022837"/>
    </source>
</evidence>
<dbReference type="Pfam" id="PF07519">
    <property type="entry name" value="Tannase"/>
    <property type="match status" value="1"/>
</dbReference>
<dbReference type="EC" id="3.1.1.-" evidence="10"/>
<evidence type="ECO:0000256" key="6">
    <source>
        <dbReference type="ARBA" id="ARBA00022801"/>
    </source>
</evidence>
<dbReference type="PANTHER" id="PTHR33938">
    <property type="entry name" value="FERULOYL ESTERASE B-RELATED"/>
    <property type="match status" value="1"/>
</dbReference>
<evidence type="ECO:0000256" key="11">
    <source>
        <dbReference type="SAM" id="MobiDB-lite"/>
    </source>
</evidence>
<keyword evidence="3" id="KW-0624">Polysaccharide degradation</keyword>
<name>A0A2V1DXM9_9PLEO</name>
<keyword evidence="5" id="KW-0732">Signal</keyword>
<keyword evidence="2" id="KW-0719">Serine esterase</keyword>